<evidence type="ECO:0000259" key="4">
    <source>
        <dbReference type="Pfam" id="PF13356"/>
    </source>
</evidence>
<dbReference type="InterPro" id="IPR050808">
    <property type="entry name" value="Phage_Integrase"/>
</dbReference>
<dbReference type="EMBL" id="AP019514">
    <property type="protein sequence ID" value="BBI60892.1"/>
    <property type="molecule type" value="Genomic_DNA"/>
</dbReference>
<organism evidence="5 6">
    <name type="scientific">Vreelandella sulfidaeris</name>
    <dbReference type="NCBI Taxonomy" id="115553"/>
    <lineage>
        <taxon>Bacteria</taxon>
        <taxon>Pseudomonadati</taxon>
        <taxon>Pseudomonadota</taxon>
        <taxon>Gammaproteobacteria</taxon>
        <taxon>Oceanospirillales</taxon>
        <taxon>Halomonadaceae</taxon>
        <taxon>Vreelandella</taxon>
    </lineage>
</organism>
<feature type="domain" description="Integrase DNA-binding" evidence="4">
    <location>
        <begin position="25"/>
        <end position="93"/>
    </location>
</feature>
<name>A0A455U493_9GAMM</name>
<protein>
    <recommendedName>
        <fullName evidence="4">Integrase DNA-binding domain-containing protein</fullName>
    </recommendedName>
</protein>
<sequence length="142" mass="16297">MISTEKQVIAFKPCENKTKVREGVTNRGVGGLALEARSDRDAKRWLYRYRINGKQHELQLGSYPAMKLREARQAHREAVKLVELGLDPRKQRAYEKANNLAAWTMQEAFDRWVEHYQQTPGRNKQPPTPKTVTQQHGGGVVT</sequence>
<comment type="similarity">
    <text evidence="1">Belongs to the 'phage' integrase family.</text>
</comment>
<dbReference type="Proteomes" id="UP000320231">
    <property type="component" value="Chromosome"/>
</dbReference>
<evidence type="ECO:0000256" key="1">
    <source>
        <dbReference type="ARBA" id="ARBA00008857"/>
    </source>
</evidence>
<dbReference type="GO" id="GO:0015074">
    <property type="term" value="P:DNA integration"/>
    <property type="evidence" value="ECO:0007669"/>
    <property type="project" value="UniProtKB-KW"/>
</dbReference>
<dbReference type="Pfam" id="PF13356">
    <property type="entry name" value="Arm-DNA-bind_3"/>
    <property type="match status" value="1"/>
</dbReference>
<gene>
    <name evidence="5" type="ORF">HSBAA_21980</name>
</gene>
<dbReference type="InterPro" id="IPR025166">
    <property type="entry name" value="Integrase_DNA_bind_dom"/>
</dbReference>
<dbReference type="PANTHER" id="PTHR30629:SF2">
    <property type="entry name" value="PROPHAGE INTEGRASE INTS-RELATED"/>
    <property type="match status" value="1"/>
</dbReference>
<evidence type="ECO:0000256" key="3">
    <source>
        <dbReference type="SAM" id="MobiDB-lite"/>
    </source>
</evidence>
<accession>A0A455U493</accession>
<feature type="region of interest" description="Disordered" evidence="3">
    <location>
        <begin position="118"/>
        <end position="142"/>
    </location>
</feature>
<evidence type="ECO:0000313" key="5">
    <source>
        <dbReference type="EMBL" id="BBI60892.1"/>
    </source>
</evidence>
<dbReference type="KEGG" id="hsr:HSBAA_21980"/>
<evidence type="ECO:0000256" key="2">
    <source>
        <dbReference type="ARBA" id="ARBA00022908"/>
    </source>
</evidence>
<evidence type="ECO:0000313" key="6">
    <source>
        <dbReference type="Proteomes" id="UP000320231"/>
    </source>
</evidence>
<proteinExistence type="inferred from homology"/>
<dbReference type="InterPro" id="IPR038488">
    <property type="entry name" value="Integrase_DNA-bd_sf"/>
</dbReference>
<keyword evidence="2" id="KW-0229">DNA integration</keyword>
<dbReference type="AlphaFoldDB" id="A0A455U493"/>
<dbReference type="PANTHER" id="PTHR30629">
    <property type="entry name" value="PROPHAGE INTEGRASE"/>
    <property type="match status" value="1"/>
</dbReference>
<reference evidence="5 6" key="1">
    <citation type="journal article" date="2019" name="Microbiol. Resour. Announc.">
        <title>Complete Genome Sequence of Halomonas sulfidaeris Strain Esulfide1 Isolated from a Metal Sulfide Rock at a Depth of 2,200 Meters, Obtained Using Nanopore Sequencing.</title>
        <authorList>
            <person name="Saito M."/>
            <person name="Nishigata A."/>
            <person name="Galipon J."/>
            <person name="Arakawa K."/>
        </authorList>
    </citation>
    <scope>NUCLEOTIDE SEQUENCE [LARGE SCALE GENOMIC DNA]</scope>
    <source>
        <strain evidence="5 6">ATCC BAA-803</strain>
    </source>
</reference>
<dbReference type="Gene3D" id="3.30.160.390">
    <property type="entry name" value="Integrase, DNA-binding domain"/>
    <property type="match status" value="1"/>
</dbReference>